<reference evidence="1 2" key="1">
    <citation type="submission" date="2014-01" db="EMBL/GenBank/DDBJ databases">
        <authorList>
            <person name="Schneider V.M."/>
            <person name="Bowman C.A."/>
            <person name="Russell D.A."/>
            <person name="Pope W.H."/>
            <person name="Jacobs-Sera D."/>
            <person name="Hendrix R.W."/>
            <person name="Hatfull G.F."/>
        </authorList>
    </citation>
    <scope>NUCLEOTIDE SEQUENCE [LARGE SCALE GENOMIC DNA]</scope>
</reference>
<evidence type="ECO:0000313" key="2">
    <source>
        <dbReference type="Proteomes" id="UP000019737"/>
    </source>
</evidence>
<dbReference type="EMBL" id="KJ194582">
    <property type="protein sequence ID" value="AHN84024.1"/>
    <property type="molecule type" value="Genomic_DNA"/>
</dbReference>
<name>X2KYS8_9CAUD</name>
<dbReference type="OrthoDB" id="23265at10239"/>
<proteinExistence type="predicted"/>
<dbReference type="GeneID" id="19527193"/>
<sequence length="67" mass="7590">MSTGIDKGWKTNLDPANMVVHVTPNNDLIEHEESPDCSCKPDLELIERKDDHFGQMYSHNAIDGRSH</sequence>
<dbReference type="RefSeq" id="YP_009035908.1">
    <property type="nucleotide sequence ID" value="NC_024209.1"/>
</dbReference>
<protein>
    <submittedName>
        <fullName evidence="1">Uncharacterized protein</fullName>
    </submittedName>
</protein>
<gene>
    <name evidence="1" type="primary">13</name>
    <name evidence="1" type="ORF">PBI_HAWKEYE_13</name>
</gene>
<organism evidence="1 2">
    <name type="scientific">Mycobacterium phage Hawkeye</name>
    <dbReference type="NCBI Taxonomy" id="1458711"/>
    <lineage>
        <taxon>Viruses</taxon>
        <taxon>Duplodnaviria</taxon>
        <taxon>Heunggongvirae</taxon>
        <taxon>Uroviricota</taxon>
        <taxon>Caudoviricetes</taxon>
        <taxon>Dclasvirinae</taxon>
        <taxon>Hawkeyevirus</taxon>
        <taxon>Hawkeyevirus hawkeye</taxon>
    </lineage>
</organism>
<keyword evidence="2" id="KW-1185">Reference proteome</keyword>
<accession>X2KYS8</accession>
<dbReference type="Proteomes" id="UP000019737">
    <property type="component" value="Segment"/>
</dbReference>
<dbReference type="KEGG" id="vg:19527193"/>
<evidence type="ECO:0000313" key="1">
    <source>
        <dbReference type="EMBL" id="AHN84024.1"/>
    </source>
</evidence>